<dbReference type="SMART" id="SM00873">
    <property type="entry name" value="B3_4"/>
    <property type="match status" value="1"/>
</dbReference>
<reference evidence="2" key="1">
    <citation type="submission" date="2020-05" db="EMBL/GenBank/DDBJ databases">
        <authorList>
            <person name="Chiriac C."/>
            <person name="Salcher M."/>
            <person name="Ghai R."/>
            <person name="Kavagutti S V."/>
        </authorList>
    </citation>
    <scope>NUCLEOTIDE SEQUENCE</scope>
</reference>
<dbReference type="InterPro" id="IPR005146">
    <property type="entry name" value="B3/B4_tRNA-bd"/>
</dbReference>
<dbReference type="GO" id="GO:0004826">
    <property type="term" value="F:phenylalanine-tRNA ligase activity"/>
    <property type="evidence" value="ECO:0007669"/>
    <property type="project" value="InterPro"/>
</dbReference>
<dbReference type="PANTHER" id="PTHR39209">
    <property type="match status" value="1"/>
</dbReference>
<feature type="domain" description="B3/B4 tRNA-binding" evidence="1">
    <location>
        <begin position="64"/>
        <end position="215"/>
    </location>
</feature>
<dbReference type="EMBL" id="CAEZTC010000167">
    <property type="protein sequence ID" value="CAB4567562.1"/>
    <property type="molecule type" value="Genomic_DNA"/>
</dbReference>
<name>A0A6J6DTW2_9ZZZZ</name>
<organism evidence="2">
    <name type="scientific">freshwater metagenome</name>
    <dbReference type="NCBI Taxonomy" id="449393"/>
    <lineage>
        <taxon>unclassified sequences</taxon>
        <taxon>metagenomes</taxon>
        <taxon>ecological metagenomes</taxon>
    </lineage>
</organism>
<accession>A0A6J6DTW2</accession>
<evidence type="ECO:0000259" key="1">
    <source>
        <dbReference type="SMART" id="SM00873"/>
    </source>
</evidence>
<gene>
    <name evidence="2" type="ORF">UFOPK1572_01187</name>
</gene>
<dbReference type="Pfam" id="PF03483">
    <property type="entry name" value="B3_4"/>
    <property type="match status" value="1"/>
</dbReference>
<dbReference type="GO" id="GO:0003723">
    <property type="term" value="F:RNA binding"/>
    <property type="evidence" value="ECO:0007669"/>
    <property type="project" value="InterPro"/>
</dbReference>
<dbReference type="InterPro" id="IPR020825">
    <property type="entry name" value="Phe-tRNA_synthase-like_B3/B4"/>
</dbReference>
<sequence length="229" mass="25507">MLDHIVVPSEIFEKFPEYSVALLEVRGVQGGPSNDYSEKLLLHAEQVTQELLTTTSLDEVPEVKTWRAAFESFGVKPRVARSSCEALMRRADKGLPRIDLLTDIYNAISVIHRIPIGGENLDAYVGPARLVLATGTETFDTRENGDTVMQHPEPGEVVWRDDMGVTCRRWNWRQCVRTRLDEHTTSILFILDGLGHDSVEAASSAADQLSAEVRSCWPEAEISARTISA</sequence>
<dbReference type="AlphaFoldDB" id="A0A6J6DTW2"/>
<proteinExistence type="predicted"/>
<dbReference type="PANTHER" id="PTHR39209:SF2">
    <property type="entry name" value="CYTOPLASMIC PROTEIN"/>
    <property type="match status" value="1"/>
</dbReference>
<evidence type="ECO:0000313" key="2">
    <source>
        <dbReference type="EMBL" id="CAB4567562.1"/>
    </source>
</evidence>
<dbReference type="Gene3D" id="3.50.40.10">
    <property type="entry name" value="Phenylalanyl-trna Synthetase, Chain B, domain 3"/>
    <property type="match status" value="1"/>
</dbReference>
<dbReference type="SUPFAM" id="SSF56037">
    <property type="entry name" value="PheT/TilS domain"/>
    <property type="match status" value="1"/>
</dbReference>
<protein>
    <submittedName>
        <fullName evidence="2">Unannotated protein</fullName>
    </submittedName>
</protein>